<evidence type="ECO:0000256" key="3">
    <source>
        <dbReference type="ARBA" id="ARBA00022989"/>
    </source>
</evidence>
<sequence length="234" mass="24389">MLNNLTTTLAASGATLIVFLAAVALYKRKKTLLFLPLLVTTAISVLFLLLSGITYQHYQEAVSWISSFLGPAVVALAIPLYRQLPLIKKYFRPLIISITTGALFGVASGFMLGALVGLKMAFLQPLLTKSVTAPVAMDIMALLNGNITLAAILVTIAGLTGAIVSGTLFKWTHISHFIGKGVAFGAGAHAIGTAKALEHSEAEGAISSISMIVCAIIVSIAVPVGGTVLLTIGW</sequence>
<name>A0A268P2D7_SHOCL</name>
<gene>
    <name evidence="5" type="ORF">CHH72_06610</name>
</gene>
<protein>
    <submittedName>
        <fullName evidence="5">LrgB family protein</fullName>
    </submittedName>
</protein>
<dbReference type="Proteomes" id="UP000216207">
    <property type="component" value="Unassembled WGS sequence"/>
</dbReference>
<accession>A0A268P2D7</accession>
<keyword evidence="4" id="KW-0472">Membrane</keyword>
<comment type="subcellular location">
    <subcellularLocation>
        <location evidence="1">Membrane</location>
        <topology evidence="1">Multi-pass membrane protein</topology>
    </subcellularLocation>
</comment>
<dbReference type="InterPro" id="IPR007300">
    <property type="entry name" value="CidB/LrgB"/>
</dbReference>
<comment type="caution">
    <text evidence="5">The sequence shown here is derived from an EMBL/GenBank/DDBJ whole genome shotgun (WGS) entry which is preliminary data.</text>
</comment>
<evidence type="ECO:0000256" key="1">
    <source>
        <dbReference type="ARBA" id="ARBA00004141"/>
    </source>
</evidence>
<evidence type="ECO:0000256" key="4">
    <source>
        <dbReference type="ARBA" id="ARBA00023136"/>
    </source>
</evidence>
<dbReference type="GO" id="GO:0016020">
    <property type="term" value="C:membrane"/>
    <property type="evidence" value="ECO:0007669"/>
    <property type="project" value="UniProtKB-SubCell"/>
</dbReference>
<dbReference type="RefSeq" id="WP_011247631.1">
    <property type="nucleotide sequence ID" value="NZ_BOQQ01000002.1"/>
</dbReference>
<dbReference type="PANTHER" id="PTHR30249">
    <property type="entry name" value="PUTATIVE SEROTONIN TRANSPORTER"/>
    <property type="match status" value="1"/>
</dbReference>
<organism evidence="5 6">
    <name type="scientific">Shouchella clausii</name>
    <name type="common">Alkalihalobacillus clausii</name>
    <dbReference type="NCBI Taxonomy" id="79880"/>
    <lineage>
        <taxon>Bacteria</taxon>
        <taxon>Bacillati</taxon>
        <taxon>Bacillota</taxon>
        <taxon>Bacilli</taxon>
        <taxon>Bacillales</taxon>
        <taxon>Bacillaceae</taxon>
        <taxon>Shouchella</taxon>
    </lineage>
</organism>
<dbReference type="EMBL" id="NPCC01000006">
    <property type="protein sequence ID" value="PAE89916.1"/>
    <property type="molecule type" value="Genomic_DNA"/>
</dbReference>
<proteinExistence type="predicted"/>
<keyword evidence="2" id="KW-0812">Transmembrane</keyword>
<reference evidence="5 6" key="1">
    <citation type="submission" date="2017-07" db="EMBL/GenBank/DDBJ databases">
        <title>Isolation and whole genome analysis of endospore-forming bacteria from heroin.</title>
        <authorList>
            <person name="Kalinowski J."/>
            <person name="Ahrens B."/>
            <person name="Al-Dilaimi A."/>
            <person name="Winkler A."/>
            <person name="Wibberg D."/>
            <person name="Schleenbecker U."/>
            <person name="Ruckert C."/>
            <person name="Wolfel R."/>
            <person name="Grass G."/>
        </authorList>
    </citation>
    <scope>NUCLEOTIDE SEQUENCE [LARGE SCALE GENOMIC DNA]</scope>
    <source>
        <strain evidence="5 6">7539</strain>
    </source>
</reference>
<evidence type="ECO:0000313" key="6">
    <source>
        <dbReference type="Proteomes" id="UP000216207"/>
    </source>
</evidence>
<keyword evidence="3" id="KW-1133">Transmembrane helix</keyword>
<dbReference type="AlphaFoldDB" id="A0A268P2D7"/>
<dbReference type="PANTHER" id="PTHR30249:SF0">
    <property type="entry name" value="PLASTIDAL GLYCOLATE_GLYCERATE TRANSLOCATOR 1, CHLOROPLASTIC"/>
    <property type="match status" value="1"/>
</dbReference>
<dbReference type="Pfam" id="PF04172">
    <property type="entry name" value="LrgB"/>
    <property type="match status" value="1"/>
</dbReference>
<evidence type="ECO:0000256" key="2">
    <source>
        <dbReference type="ARBA" id="ARBA00022692"/>
    </source>
</evidence>
<dbReference type="OMA" id="AQFVHFM"/>
<evidence type="ECO:0000313" key="5">
    <source>
        <dbReference type="EMBL" id="PAE89916.1"/>
    </source>
</evidence>